<evidence type="ECO:0000259" key="6">
    <source>
        <dbReference type="Pfam" id="PF00370"/>
    </source>
</evidence>
<keyword evidence="4" id="KW-0418">Kinase</keyword>
<evidence type="ECO:0000256" key="2">
    <source>
        <dbReference type="ARBA" id="ARBA00022679"/>
    </source>
</evidence>
<keyword evidence="2" id="KW-0808">Transferase</keyword>
<reference evidence="8 9" key="1">
    <citation type="submission" date="2021-03" db="EMBL/GenBank/DDBJ databases">
        <title>Lysobacter sp. nov. isolated from soil of gangwondo yeongwol, south Korea.</title>
        <authorList>
            <person name="Kim K.R."/>
            <person name="Kim K.H."/>
            <person name="Jeon C.O."/>
        </authorList>
    </citation>
    <scope>NUCLEOTIDE SEQUENCE [LARGE SCALE GENOMIC DNA]</scope>
    <source>
        <strain evidence="8 9">R19</strain>
    </source>
</reference>
<dbReference type="GO" id="GO:0005524">
    <property type="term" value="F:ATP binding"/>
    <property type="evidence" value="ECO:0007669"/>
    <property type="project" value="UniProtKB-KW"/>
</dbReference>
<keyword evidence="3" id="KW-0547">Nucleotide-binding</keyword>
<name>A0A974XZL1_9GAMM</name>
<evidence type="ECO:0008006" key="10">
    <source>
        <dbReference type="Google" id="ProtNLM"/>
    </source>
</evidence>
<sequence>MDRRRWSLALDQGGSASRALVFDGEGREQACARVAVADRRPHPGWVEQDPDEVVDSLRQVAASALGQLDTAQRARVESCGLSCQRSSMVCWDRETGMALSPILSWQDTRAAQWLAAQALDPEAIRASTGLYPNAHFGLSKIRWCLDHFDAVRRAAADGRLAIGPLAAFLAFRLLEQRPCVVDPANASRTLLFDLASGAWHRGMLERFAIDPQWLPSVVRSDAAFGDLVLPLEGSPLRDERSKDQPSHRLPLRLLSGDQSTAAFAFGQPREDVVYLNVGTGAFAYRLAAQLPAGSRLLRSVIHWSDAPQYVAEGTVNGAGAALAWLAQQQGVDDVTAALEAEWPDPGDTVFLNGIGGLGSPHWQAQFPSRFIGAATAAQQRVAVAESIAFLVQRNLSLLREIGPPCTHVLVSGGLSHSDRFCQTVSDISGLPLHRPAQCEASARGSAFLLAGRPADWAALPEQRFEPRTNPALHARHRRWRDEMAVALGGLG</sequence>
<proteinExistence type="inferred from homology"/>
<dbReference type="PANTHER" id="PTHR10196:SF69">
    <property type="entry name" value="GLYCEROL KINASE"/>
    <property type="match status" value="1"/>
</dbReference>
<dbReference type="RefSeq" id="WP_200615562.1">
    <property type="nucleotide sequence ID" value="NZ_CP071518.1"/>
</dbReference>
<dbReference type="Proteomes" id="UP000639274">
    <property type="component" value="Chromosome"/>
</dbReference>
<keyword evidence="9" id="KW-1185">Reference proteome</keyword>
<organism evidence="8 9">
    <name type="scientific">Agrilutibacter solisilvae</name>
    <dbReference type="NCBI Taxonomy" id="2763317"/>
    <lineage>
        <taxon>Bacteria</taxon>
        <taxon>Pseudomonadati</taxon>
        <taxon>Pseudomonadota</taxon>
        <taxon>Gammaproteobacteria</taxon>
        <taxon>Lysobacterales</taxon>
        <taxon>Lysobacteraceae</taxon>
        <taxon>Agrilutibacter</taxon>
    </lineage>
</organism>
<evidence type="ECO:0000259" key="7">
    <source>
        <dbReference type="Pfam" id="PF02782"/>
    </source>
</evidence>
<keyword evidence="5" id="KW-0067">ATP-binding</keyword>
<dbReference type="AlphaFoldDB" id="A0A974XZL1"/>
<protein>
    <recommendedName>
        <fullName evidence="10">Glycerol kinase</fullName>
    </recommendedName>
</protein>
<dbReference type="GO" id="GO:0005829">
    <property type="term" value="C:cytosol"/>
    <property type="evidence" value="ECO:0007669"/>
    <property type="project" value="TreeGrafter"/>
</dbReference>
<dbReference type="EMBL" id="CP071518">
    <property type="protein sequence ID" value="QSX78692.1"/>
    <property type="molecule type" value="Genomic_DNA"/>
</dbReference>
<dbReference type="Pfam" id="PF00370">
    <property type="entry name" value="FGGY_N"/>
    <property type="match status" value="1"/>
</dbReference>
<dbReference type="Pfam" id="PF02782">
    <property type="entry name" value="FGGY_C"/>
    <property type="match status" value="1"/>
</dbReference>
<dbReference type="KEGG" id="lsf:I8J32_001750"/>
<dbReference type="InterPro" id="IPR000577">
    <property type="entry name" value="Carb_kinase_FGGY"/>
</dbReference>
<evidence type="ECO:0000256" key="5">
    <source>
        <dbReference type="ARBA" id="ARBA00022840"/>
    </source>
</evidence>
<feature type="domain" description="Carbohydrate kinase FGGY N-terminal" evidence="6">
    <location>
        <begin position="8"/>
        <end position="227"/>
    </location>
</feature>
<accession>A0A974XZL1</accession>
<feature type="domain" description="Carbohydrate kinase FGGY C-terminal" evidence="7">
    <location>
        <begin position="274"/>
        <end position="449"/>
    </location>
</feature>
<dbReference type="SUPFAM" id="SSF53067">
    <property type="entry name" value="Actin-like ATPase domain"/>
    <property type="match status" value="2"/>
</dbReference>
<dbReference type="InterPro" id="IPR018484">
    <property type="entry name" value="FGGY_N"/>
</dbReference>
<evidence type="ECO:0000256" key="4">
    <source>
        <dbReference type="ARBA" id="ARBA00022777"/>
    </source>
</evidence>
<evidence type="ECO:0000313" key="8">
    <source>
        <dbReference type="EMBL" id="QSX78692.1"/>
    </source>
</evidence>
<evidence type="ECO:0000256" key="3">
    <source>
        <dbReference type="ARBA" id="ARBA00022741"/>
    </source>
</evidence>
<dbReference type="GO" id="GO:0019563">
    <property type="term" value="P:glycerol catabolic process"/>
    <property type="evidence" value="ECO:0007669"/>
    <property type="project" value="TreeGrafter"/>
</dbReference>
<dbReference type="PIRSF" id="PIRSF000538">
    <property type="entry name" value="GlpK"/>
    <property type="match status" value="1"/>
</dbReference>
<dbReference type="InterPro" id="IPR043129">
    <property type="entry name" value="ATPase_NBD"/>
</dbReference>
<dbReference type="GO" id="GO:0004370">
    <property type="term" value="F:glycerol kinase activity"/>
    <property type="evidence" value="ECO:0007669"/>
    <property type="project" value="TreeGrafter"/>
</dbReference>
<dbReference type="Gene3D" id="3.30.420.40">
    <property type="match status" value="2"/>
</dbReference>
<dbReference type="InterPro" id="IPR018485">
    <property type="entry name" value="FGGY_C"/>
</dbReference>
<gene>
    <name evidence="8" type="ORF">I8J32_001750</name>
</gene>
<dbReference type="PANTHER" id="PTHR10196">
    <property type="entry name" value="SUGAR KINASE"/>
    <property type="match status" value="1"/>
</dbReference>
<evidence type="ECO:0000313" key="9">
    <source>
        <dbReference type="Proteomes" id="UP000639274"/>
    </source>
</evidence>
<comment type="similarity">
    <text evidence="1">Belongs to the FGGY kinase family.</text>
</comment>
<evidence type="ECO:0000256" key="1">
    <source>
        <dbReference type="ARBA" id="ARBA00009156"/>
    </source>
</evidence>